<feature type="compositionally biased region" description="Basic residues" evidence="1">
    <location>
        <begin position="341"/>
        <end position="353"/>
    </location>
</feature>
<dbReference type="AlphaFoldDB" id="A0A9P5MPE1"/>
<evidence type="ECO:0000256" key="1">
    <source>
        <dbReference type="SAM" id="MobiDB-lite"/>
    </source>
</evidence>
<keyword evidence="3" id="KW-1185">Reference proteome</keyword>
<evidence type="ECO:0000313" key="3">
    <source>
        <dbReference type="Proteomes" id="UP000759537"/>
    </source>
</evidence>
<evidence type="ECO:0000313" key="2">
    <source>
        <dbReference type="EMBL" id="KAF8470974.1"/>
    </source>
</evidence>
<feature type="compositionally biased region" description="Polar residues" evidence="1">
    <location>
        <begin position="1"/>
        <end position="12"/>
    </location>
</feature>
<gene>
    <name evidence="2" type="ORF">DFH94DRAFT_811491</name>
</gene>
<sequence>MSQGPTTRSRLSLQKKAREAQSASPQQAATEPKTGQMATPEADKQTSQKGRYKEARKYLAKKGLLEASAPCNLTALANVLKTLASTLKLPKKNEAALSHLAVQRQTLSQFDLDDKLDNLGTRLEKKITEQGELMKAAEKMEEATKRLGDLITKVTDTTSQMALSANTYRDALLKNPALKHTKEGPASSDPAIGTAVERKERQVLLQLTEAQVAMLSQQDILEKATNALKQIKMPPPPDDTTIMEVIKLRRGMLIMQFKTKDAAEWIQNPEAELSFSTHFLDSVVIKPRQFTLLIPRAPTTLDPGISTHLREIEEANGLTKTHNSQGQVDQAGEKTQTRPKGGTHHLHTQRSQCHKQMHQGQALHMWNKEEKDTWGTCGREHRSKDCTEANKRHCISCKVDTHASWDRTCPEFAKKCSWYDQKHPDNLLKYFPTDDDWTRETRPEQIPILECFPARFAVASLPPQGKSRRDLPTREIEQRPKCAKGKGKMLPGQARVDQFMTPSQRASSTMYQGVLVGLGCGDAKGDLEDEEKAH</sequence>
<feature type="compositionally biased region" description="Polar residues" evidence="1">
    <location>
        <begin position="318"/>
        <end position="328"/>
    </location>
</feature>
<proteinExistence type="predicted"/>
<feature type="region of interest" description="Disordered" evidence="1">
    <location>
        <begin position="316"/>
        <end position="353"/>
    </location>
</feature>
<organism evidence="2 3">
    <name type="scientific">Russula ochroleuca</name>
    <dbReference type="NCBI Taxonomy" id="152965"/>
    <lineage>
        <taxon>Eukaryota</taxon>
        <taxon>Fungi</taxon>
        <taxon>Dikarya</taxon>
        <taxon>Basidiomycota</taxon>
        <taxon>Agaricomycotina</taxon>
        <taxon>Agaricomycetes</taxon>
        <taxon>Russulales</taxon>
        <taxon>Russulaceae</taxon>
        <taxon>Russula</taxon>
    </lineage>
</organism>
<reference evidence="2" key="1">
    <citation type="submission" date="2019-10" db="EMBL/GenBank/DDBJ databases">
        <authorList>
            <consortium name="DOE Joint Genome Institute"/>
            <person name="Kuo A."/>
            <person name="Miyauchi S."/>
            <person name="Kiss E."/>
            <person name="Drula E."/>
            <person name="Kohler A."/>
            <person name="Sanchez-Garcia M."/>
            <person name="Andreopoulos B."/>
            <person name="Barry K.W."/>
            <person name="Bonito G."/>
            <person name="Buee M."/>
            <person name="Carver A."/>
            <person name="Chen C."/>
            <person name="Cichocki N."/>
            <person name="Clum A."/>
            <person name="Culley D."/>
            <person name="Crous P.W."/>
            <person name="Fauchery L."/>
            <person name="Girlanda M."/>
            <person name="Hayes R."/>
            <person name="Keri Z."/>
            <person name="LaButti K."/>
            <person name="Lipzen A."/>
            <person name="Lombard V."/>
            <person name="Magnuson J."/>
            <person name="Maillard F."/>
            <person name="Morin E."/>
            <person name="Murat C."/>
            <person name="Nolan M."/>
            <person name="Ohm R."/>
            <person name="Pangilinan J."/>
            <person name="Pereira M."/>
            <person name="Perotto S."/>
            <person name="Peter M."/>
            <person name="Riley R."/>
            <person name="Sitrit Y."/>
            <person name="Stielow B."/>
            <person name="Szollosi G."/>
            <person name="Zifcakova L."/>
            <person name="Stursova M."/>
            <person name="Spatafora J.W."/>
            <person name="Tedersoo L."/>
            <person name="Vaario L.-M."/>
            <person name="Yamada A."/>
            <person name="Yan M."/>
            <person name="Wang P."/>
            <person name="Xu J."/>
            <person name="Bruns T."/>
            <person name="Baldrian P."/>
            <person name="Vilgalys R."/>
            <person name="Henrissat B."/>
            <person name="Grigoriev I.V."/>
            <person name="Hibbett D."/>
            <person name="Nagy L.G."/>
            <person name="Martin F.M."/>
        </authorList>
    </citation>
    <scope>NUCLEOTIDE SEQUENCE</scope>
    <source>
        <strain evidence="2">Prilba</strain>
    </source>
</reference>
<feature type="region of interest" description="Disordered" evidence="1">
    <location>
        <begin position="1"/>
        <end position="53"/>
    </location>
</feature>
<comment type="caution">
    <text evidence="2">The sequence shown here is derived from an EMBL/GenBank/DDBJ whole genome shotgun (WGS) entry which is preliminary data.</text>
</comment>
<dbReference type="EMBL" id="WHVB01000024">
    <property type="protein sequence ID" value="KAF8470974.1"/>
    <property type="molecule type" value="Genomic_DNA"/>
</dbReference>
<dbReference type="Proteomes" id="UP000759537">
    <property type="component" value="Unassembled WGS sequence"/>
</dbReference>
<feature type="compositionally biased region" description="Basic and acidic residues" evidence="1">
    <location>
        <begin position="41"/>
        <end position="53"/>
    </location>
</feature>
<protein>
    <submittedName>
        <fullName evidence="2">Uncharacterized protein</fullName>
    </submittedName>
</protein>
<accession>A0A9P5MPE1</accession>
<dbReference type="OrthoDB" id="4230923at2759"/>
<name>A0A9P5MPE1_9AGAM</name>
<reference evidence="2" key="2">
    <citation type="journal article" date="2020" name="Nat. Commun.">
        <title>Large-scale genome sequencing of mycorrhizal fungi provides insights into the early evolution of symbiotic traits.</title>
        <authorList>
            <person name="Miyauchi S."/>
            <person name="Kiss E."/>
            <person name="Kuo A."/>
            <person name="Drula E."/>
            <person name="Kohler A."/>
            <person name="Sanchez-Garcia M."/>
            <person name="Morin E."/>
            <person name="Andreopoulos B."/>
            <person name="Barry K.W."/>
            <person name="Bonito G."/>
            <person name="Buee M."/>
            <person name="Carver A."/>
            <person name="Chen C."/>
            <person name="Cichocki N."/>
            <person name="Clum A."/>
            <person name="Culley D."/>
            <person name="Crous P.W."/>
            <person name="Fauchery L."/>
            <person name="Girlanda M."/>
            <person name="Hayes R.D."/>
            <person name="Keri Z."/>
            <person name="LaButti K."/>
            <person name="Lipzen A."/>
            <person name="Lombard V."/>
            <person name="Magnuson J."/>
            <person name="Maillard F."/>
            <person name="Murat C."/>
            <person name="Nolan M."/>
            <person name="Ohm R.A."/>
            <person name="Pangilinan J."/>
            <person name="Pereira M.F."/>
            <person name="Perotto S."/>
            <person name="Peter M."/>
            <person name="Pfister S."/>
            <person name="Riley R."/>
            <person name="Sitrit Y."/>
            <person name="Stielow J.B."/>
            <person name="Szollosi G."/>
            <person name="Zifcakova L."/>
            <person name="Stursova M."/>
            <person name="Spatafora J.W."/>
            <person name="Tedersoo L."/>
            <person name="Vaario L.M."/>
            <person name="Yamada A."/>
            <person name="Yan M."/>
            <person name="Wang P."/>
            <person name="Xu J."/>
            <person name="Bruns T."/>
            <person name="Baldrian P."/>
            <person name="Vilgalys R."/>
            <person name="Dunand C."/>
            <person name="Henrissat B."/>
            <person name="Grigoriev I.V."/>
            <person name="Hibbett D."/>
            <person name="Nagy L.G."/>
            <person name="Martin F.M."/>
        </authorList>
    </citation>
    <scope>NUCLEOTIDE SEQUENCE</scope>
    <source>
        <strain evidence="2">Prilba</strain>
    </source>
</reference>